<evidence type="ECO:0000256" key="3">
    <source>
        <dbReference type="ARBA" id="ARBA00023015"/>
    </source>
</evidence>
<evidence type="ECO:0000256" key="5">
    <source>
        <dbReference type="ARBA" id="ARBA00023163"/>
    </source>
</evidence>
<dbReference type="GO" id="GO:0043565">
    <property type="term" value="F:sequence-specific DNA binding"/>
    <property type="evidence" value="ECO:0007669"/>
    <property type="project" value="InterPro"/>
</dbReference>
<feature type="domain" description="PAS" evidence="7">
    <location>
        <begin position="231"/>
        <end position="275"/>
    </location>
</feature>
<dbReference type="InterPro" id="IPR000014">
    <property type="entry name" value="PAS"/>
</dbReference>
<dbReference type="InterPro" id="IPR025943">
    <property type="entry name" value="Sigma_54_int_dom_ATP-bd_2"/>
</dbReference>
<dbReference type="InterPro" id="IPR003593">
    <property type="entry name" value="AAA+_ATPase"/>
</dbReference>
<accession>A0A3G1KR12</accession>
<evidence type="ECO:0000259" key="7">
    <source>
        <dbReference type="PROSITE" id="PS50112"/>
    </source>
</evidence>
<dbReference type="GO" id="GO:0005524">
    <property type="term" value="F:ATP binding"/>
    <property type="evidence" value="ECO:0007669"/>
    <property type="project" value="UniProtKB-KW"/>
</dbReference>
<dbReference type="InterPro" id="IPR003018">
    <property type="entry name" value="GAF"/>
</dbReference>
<dbReference type="PANTHER" id="PTHR32071">
    <property type="entry name" value="TRANSCRIPTIONAL REGULATORY PROTEIN"/>
    <property type="match status" value="1"/>
</dbReference>
<keyword evidence="9" id="KW-1185">Reference proteome</keyword>
<dbReference type="Gene3D" id="1.10.10.60">
    <property type="entry name" value="Homeodomain-like"/>
    <property type="match status" value="1"/>
</dbReference>
<dbReference type="PROSITE" id="PS50112">
    <property type="entry name" value="PAS"/>
    <property type="match status" value="1"/>
</dbReference>
<dbReference type="Proteomes" id="UP000323521">
    <property type="component" value="Chromosome"/>
</dbReference>
<dbReference type="InterPro" id="IPR025662">
    <property type="entry name" value="Sigma_54_int_dom_ATP-bd_1"/>
</dbReference>
<dbReference type="Gene3D" id="3.30.450.40">
    <property type="match status" value="1"/>
</dbReference>
<dbReference type="SUPFAM" id="SSF55781">
    <property type="entry name" value="GAF domain-like"/>
    <property type="match status" value="1"/>
</dbReference>
<keyword evidence="3" id="KW-0805">Transcription regulation</keyword>
<dbReference type="PANTHER" id="PTHR32071:SF57">
    <property type="entry name" value="C4-DICARBOXYLATE TRANSPORT TRANSCRIPTIONAL REGULATORY PROTEIN DCTD"/>
    <property type="match status" value="1"/>
</dbReference>
<dbReference type="PROSITE" id="PS50045">
    <property type="entry name" value="SIGMA54_INTERACT_4"/>
    <property type="match status" value="1"/>
</dbReference>
<sequence length="684" mass="75245">MIIQASNEKGGGTVGGEKTSAGDIASAWKTFISKAQITEVVRPEIAHSWQRCHQAGVDPFSGVSHLILSRDQLHALLTKKRNLIDIARPFMSNLYRFVKGSGFIVMLSDEQGYMMETIGDSETQEKASELNLIKGASWQERVVGTNGIGTALAMAKPIQVSGAEHYCKKVHSWTCSAAPIYDEIGGITGALQMSGPSCKTHQHTLGMVVAAVKAIEEQISIKQRNRELTLLNNRLNNIVLTVSDGIIVTGKEGVIEQVNPAAEKILGKKGPEITGSLIRDYLENAAKIEELLDLGKSYKEAELQVTAHNGSVPCLSSGKPIRDEHGSVSGAVIFINPLHKIKNLINRFSGAHATFSFKDIIGKNKQLLKAVDLATLAAGNNSHVLLQGESGTGKEVFAQAIHNHSGRRNGPFIAINCGAIPRELIGSELFGYEEGSFTGAHRGGRPGKFELASGGTLFLDEIGDMPIEHQVALLRVLQDKQVTRIGGNKVILVDVRIICATNKNLPLEVAKGNFRQDLFYRLNVMTITLPSLRNRQDDIPLLFQVFFREICQKNGIPVPQADPRVISTLQHYSWPGNIREFQNILERMINVAQGQEIGLEHLPEEIVSYRPPSGSAQEIMPPSPVDHLKNNKIKIKELLEENERQDMINRLLLYHGNVSQVAKEMGISRTSLYKRLKRLEISMK</sequence>
<evidence type="ECO:0000256" key="1">
    <source>
        <dbReference type="ARBA" id="ARBA00022741"/>
    </source>
</evidence>
<dbReference type="AlphaFoldDB" id="A0A3G1KR12"/>
<organism evidence="8 9">
    <name type="scientific">Formimonas warabiya</name>
    <dbReference type="NCBI Taxonomy" id="1761012"/>
    <lineage>
        <taxon>Bacteria</taxon>
        <taxon>Bacillati</taxon>
        <taxon>Bacillota</taxon>
        <taxon>Clostridia</taxon>
        <taxon>Eubacteriales</taxon>
        <taxon>Peptococcaceae</taxon>
        <taxon>Candidatus Formimonas</taxon>
    </lineage>
</organism>
<dbReference type="CDD" id="cd00009">
    <property type="entry name" value="AAA"/>
    <property type="match status" value="1"/>
</dbReference>
<reference evidence="8 9" key="1">
    <citation type="submission" date="2016-10" db="EMBL/GenBank/DDBJ databases">
        <title>Complete Genome Sequence of Peptococcaceae strain DCMF.</title>
        <authorList>
            <person name="Edwards R.J."/>
            <person name="Holland S.I."/>
            <person name="Deshpande N.P."/>
            <person name="Wong Y.K."/>
            <person name="Ertan H."/>
            <person name="Manefield M."/>
            <person name="Russell T.L."/>
            <person name="Lee M.J."/>
        </authorList>
    </citation>
    <scope>NUCLEOTIDE SEQUENCE [LARGE SCALE GENOMIC DNA]</scope>
    <source>
        <strain evidence="8 9">DCMF</strain>
    </source>
</reference>
<gene>
    <name evidence="8" type="ORF">DCMF_09055</name>
</gene>
<proteinExistence type="predicted"/>
<dbReference type="KEGG" id="fwa:DCMF_09055"/>
<keyword evidence="1" id="KW-0547">Nucleotide-binding</keyword>
<name>A0A3G1KR12_FORW1</name>
<dbReference type="InterPro" id="IPR035965">
    <property type="entry name" value="PAS-like_dom_sf"/>
</dbReference>
<dbReference type="Pfam" id="PF02954">
    <property type="entry name" value="HTH_8"/>
    <property type="match status" value="1"/>
</dbReference>
<dbReference type="InterPro" id="IPR002197">
    <property type="entry name" value="HTH_Fis"/>
</dbReference>
<protein>
    <submittedName>
        <fullName evidence="8">Sigma-54-dependent Fis family transcriptional regulator</fullName>
    </submittedName>
</protein>
<dbReference type="SMART" id="SM00091">
    <property type="entry name" value="PAS"/>
    <property type="match status" value="1"/>
</dbReference>
<keyword evidence="5" id="KW-0804">Transcription</keyword>
<dbReference type="InterPro" id="IPR002078">
    <property type="entry name" value="Sigma_54_int"/>
</dbReference>
<keyword evidence="4" id="KW-0238">DNA-binding</keyword>
<evidence type="ECO:0000313" key="8">
    <source>
        <dbReference type="EMBL" id="ATW24898.1"/>
    </source>
</evidence>
<evidence type="ECO:0000313" key="9">
    <source>
        <dbReference type="Proteomes" id="UP000323521"/>
    </source>
</evidence>
<dbReference type="Gene3D" id="1.10.8.60">
    <property type="match status" value="1"/>
</dbReference>
<dbReference type="SUPFAM" id="SSF55785">
    <property type="entry name" value="PYP-like sensor domain (PAS domain)"/>
    <property type="match status" value="1"/>
</dbReference>
<dbReference type="FunFam" id="3.40.50.300:FF:000006">
    <property type="entry name" value="DNA-binding transcriptional regulator NtrC"/>
    <property type="match status" value="1"/>
</dbReference>
<dbReference type="Gene3D" id="3.30.450.20">
    <property type="entry name" value="PAS domain"/>
    <property type="match status" value="1"/>
</dbReference>
<dbReference type="Pfam" id="PF25601">
    <property type="entry name" value="AAA_lid_14"/>
    <property type="match status" value="1"/>
</dbReference>
<dbReference type="PROSITE" id="PS00675">
    <property type="entry name" value="SIGMA54_INTERACT_1"/>
    <property type="match status" value="1"/>
</dbReference>
<feature type="domain" description="Sigma-54 factor interaction" evidence="6">
    <location>
        <begin position="360"/>
        <end position="590"/>
    </location>
</feature>
<dbReference type="GO" id="GO:0006355">
    <property type="term" value="P:regulation of DNA-templated transcription"/>
    <property type="evidence" value="ECO:0007669"/>
    <property type="project" value="InterPro"/>
</dbReference>
<dbReference type="SUPFAM" id="SSF46689">
    <property type="entry name" value="Homeodomain-like"/>
    <property type="match status" value="1"/>
</dbReference>
<dbReference type="InterPro" id="IPR058031">
    <property type="entry name" value="AAA_lid_NorR"/>
</dbReference>
<dbReference type="Pfam" id="PF00989">
    <property type="entry name" value="PAS"/>
    <property type="match status" value="1"/>
</dbReference>
<keyword evidence="2" id="KW-0067">ATP-binding</keyword>
<evidence type="ECO:0000259" key="6">
    <source>
        <dbReference type="PROSITE" id="PS50045"/>
    </source>
</evidence>
<dbReference type="NCBIfam" id="TIGR00229">
    <property type="entry name" value="sensory_box"/>
    <property type="match status" value="1"/>
</dbReference>
<dbReference type="Pfam" id="PF00158">
    <property type="entry name" value="Sigma54_activat"/>
    <property type="match status" value="1"/>
</dbReference>
<dbReference type="EMBL" id="CP017634">
    <property type="protein sequence ID" value="ATW24898.1"/>
    <property type="molecule type" value="Genomic_DNA"/>
</dbReference>
<evidence type="ECO:0000256" key="4">
    <source>
        <dbReference type="ARBA" id="ARBA00023125"/>
    </source>
</evidence>
<dbReference type="InterPro" id="IPR009057">
    <property type="entry name" value="Homeodomain-like_sf"/>
</dbReference>
<dbReference type="SMART" id="SM00382">
    <property type="entry name" value="AAA"/>
    <property type="match status" value="1"/>
</dbReference>
<dbReference type="InterPro" id="IPR029016">
    <property type="entry name" value="GAF-like_dom_sf"/>
</dbReference>
<dbReference type="InterPro" id="IPR027417">
    <property type="entry name" value="P-loop_NTPase"/>
</dbReference>
<dbReference type="CDD" id="cd00130">
    <property type="entry name" value="PAS"/>
    <property type="match status" value="1"/>
</dbReference>
<dbReference type="InterPro" id="IPR013767">
    <property type="entry name" value="PAS_fold"/>
</dbReference>
<dbReference type="Gene3D" id="3.40.50.300">
    <property type="entry name" value="P-loop containing nucleotide triphosphate hydrolases"/>
    <property type="match status" value="1"/>
</dbReference>
<evidence type="ECO:0000256" key="2">
    <source>
        <dbReference type="ARBA" id="ARBA00022840"/>
    </source>
</evidence>
<dbReference type="SUPFAM" id="SSF52540">
    <property type="entry name" value="P-loop containing nucleoside triphosphate hydrolases"/>
    <property type="match status" value="1"/>
</dbReference>
<dbReference type="PROSITE" id="PS00676">
    <property type="entry name" value="SIGMA54_INTERACT_2"/>
    <property type="match status" value="1"/>
</dbReference>
<dbReference type="Pfam" id="PF01590">
    <property type="entry name" value="GAF"/>
    <property type="match status" value="1"/>
</dbReference>